<evidence type="ECO:0000313" key="2">
    <source>
        <dbReference type="Proteomes" id="UP000299102"/>
    </source>
</evidence>
<evidence type="ECO:0000313" key="1">
    <source>
        <dbReference type="EMBL" id="GBP19958.1"/>
    </source>
</evidence>
<dbReference type="EMBL" id="BGZK01000113">
    <property type="protein sequence ID" value="GBP19958.1"/>
    <property type="molecule type" value="Genomic_DNA"/>
</dbReference>
<organism evidence="1 2">
    <name type="scientific">Eumeta variegata</name>
    <name type="common">Bagworm moth</name>
    <name type="synonym">Eumeta japonica</name>
    <dbReference type="NCBI Taxonomy" id="151549"/>
    <lineage>
        <taxon>Eukaryota</taxon>
        <taxon>Metazoa</taxon>
        <taxon>Ecdysozoa</taxon>
        <taxon>Arthropoda</taxon>
        <taxon>Hexapoda</taxon>
        <taxon>Insecta</taxon>
        <taxon>Pterygota</taxon>
        <taxon>Neoptera</taxon>
        <taxon>Endopterygota</taxon>
        <taxon>Lepidoptera</taxon>
        <taxon>Glossata</taxon>
        <taxon>Ditrysia</taxon>
        <taxon>Tineoidea</taxon>
        <taxon>Psychidae</taxon>
        <taxon>Oiketicinae</taxon>
        <taxon>Eumeta</taxon>
    </lineage>
</organism>
<name>A0A4C1U152_EUMVA</name>
<dbReference type="AlphaFoldDB" id="A0A4C1U152"/>
<comment type="caution">
    <text evidence="1">The sequence shown here is derived from an EMBL/GenBank/DDBJ whole genome shotgun (WGS) entry which is preliminary data.</text>
</comment>
<sequence>MLRFSVLPSSYFRLRETDLTLPTSVHFGADDLTWSCSEGADVLEEVFFSRGPVTVRRPRSFNVAVPTNCAVVQKYICGNRPPRCTEYINIEPPGIDYPPERSRPESAAFAVHSRRDGLDGVFTFLGFRR</sequence>
<gene>
    <name evidence="1" type="ORF">EVAR_11348_1</name>
</gene>
<protein>
    <submittedName>
        <fullName evidence="1">Uncharacterized protein</fullName>
    </submittedName>
</protein>
<dbReference type="Proteomes" id="UP000299102">
    <property type="component" value="Unassembled WGS sequence"/>
</dbReference>
<accession>A0A4C1U152</accession>
<keyword evidence="2" id="KW-1185">Reference proteome</keyword>
<proteinExistence type="predicted"/>
<reference evidence="1 2" key="1">
    <citation type="journal article" date="2019" name="Commun. Biol.">
        <title>The bagworm genome reveals a unique fibroin gene that provides high tensile strength.</title>
        <authorList>
            <person name="Kono N."/>
            <person name="Nakamura H."/>
            <person name="Ohtoshi R."/>
            <person name="Tomita M."/>
            <person name="Numata K."/>
            <person name="Arakawa K."/>
        </authorList>
    </citation>
    <scope>NUCLEOTIDE SEQUENCE [LARGE SCALE GENOMIC DNA]</scope>
</reference>